<keyword evidence="8" id="KW-0676">Redox-active center</keyword>
<dbReference type="Pfam" id="PF07749">
    <property type="entry name" value="ERp29"/>
    <property type="match status" value="1"/>
</dbReference>
<dbReference type="SUPFAM" id="SSF47933">
    <property type="entry name" value="ERP29 C domain-like"/>
    <property type="match status" value="1"/>
</dbReference>
<proteinExistence type="inferred from homology"/>
<evidence type="ECO:0000313" key="12">
    <source>
        <dbReference type="EMBL" id="KAJ3049325.1"/>
    </source>
</evidence>
<dbReference type="PROSITE" id="PS51352">
    <property type="entry name" value="THIOREDOXIN_2"/>
    <property type="match status" value="2"/>
</dbReference>
<dbReference type="Gene3D" id="3.40.30.10">
    <property type="entry name" value="Glutaredoxin"/>
    <property type="match status" value="2"/>
</dbReference>
<evidence type="ECO:0000256" key="2">
    <source>
        <dbReference type="ARBA" id="ARBA00006347"/>
    </source>
</evidence>
<dbReference type="Proteomes" id="UP001212841">
    <property type="component" value="Unassembled WGS sequence"/>
</dbReference>
<organism evidence="12 13">
    <name type="scientific">Rhizophlyctis rosea</name>
    <dbReference type="NCBI Taxonomy" id="64517"/>
    <lineage>
        <taxon>Eukaryota</taxon>
        <taxon>Fungi</taxon>
        <taxon>Fungi incertae sedis</taxon>
        <taxon>Chytridiomycota</taxon>
        <taxon>Chytridiomycota incertae sedis</taxon>
        <taxon>Chytridiomycetes</taxon>
        <taxon>Rhizophlyctidales</taxon>
        <taxon>Rhizophlyctidaceae</taxon>
        <taxon>Rhizophlyctis</taxon>
    </lineage>
</organism>
<keyword evidence="6" id="KW-1015">Disulfide bond</keyword>
<evidence type="ECO:0000256" key="9">
    <source>
        <dbReference type="RuleBase" id="RU004208"/>
    </source>
</evidence>
<dbReference type="InterPro" id="IPR017937">
    <property type="entry name" value="Thioredoxin_CS"/>
</dbReference>
<evidence type="ECO:0000256" key="8">
    <source>
        <dbReference type="ARBA" id="ARBA00023284"/>
    </source>
</evidence>
<evidence type="ECO:0000256" key="7">
    <source>
        <dbReference type="ARBA" id="ARBA00023235"/>
    </source>
</evidence>
<evidence type="ECO:0000256" key="6">
    <source>
        <dbReference type="ARBA" id="ARBA00023157"/>
    </source>
</evidence>
<dbReference type="EMBL" id="JADGJD010000661">
    <property type="protein sequence ID" value="KAJ3049325.1"/>
    <property type="molecule type" value="Genomic_DNA"/>
</dbReference>
<sequence length="380" mass="42084">MKFLGILASVLVATLVPSVAAKAAQESVIALTPDTFDKHVDGSKPALVEFYAPWCGHCKNLAPVYEELAQAFASQTDKVLIAKVDADAHKSLGSKFGVKGYPTLKWFPKGVTNKPEDYNGGRDLDSFVKFIKEKAGLSTNIKKPETFVKVLTSDNFDTIVKDKKKNVLVEFYAPWCGHCKSLAPKYEEVAKVFANEPNVVIANLDATAHKDIADRYNIGGYPTIKFFPAGGDVSKPTDYKGGREEKDFVEFINEKVGTQRVVGGGLLAEAGRIAQFDEIVSRFLSPKNKDRLTQLIAEAADLAKTAVYKADKYAPFYVKVMEKIAKKGWPYVKTELARLEKVIKSKTTNAAQTDDFTIRRNILQVFNKVRETVNDVKEDL</sequence>
<dbReference type="InterPro" id="IPR051063">
    <property type="entry name" value="PDI"/>
</dbReference>
<evidence type="ECO:0000256" key="4">
    <source>
        <dbReference type="ARBA" id="ARBA00022729"/>
    </source>
</evidence>
<evidence type="ECO:0000256" key="3">
    <source>
        <dbReference type="ARBA" id="ARBA00012723"/>
    </source>
</evidence>
<dbReference type="CDD" id="cd02998">
    <property type="entry name" value="PDI_a_ERp38"/>
    <property type="match status" value="2"/>
</dbReference>
<dbReference type="PANTHER" id="PTHR45672:SF11">
    <property type="entry name" value="PROTEIN DISULFIDE-ISOMERASE C17H9.14C"/>
    <property type="match status" value="1"/>
</dbReference>
<feature type="signal peptide" evidence="10">
    <location>
        <begin position="1"/>
        <end position="21"/>
    </location>
</feature>
<protein>
    <recommendedName>
        <fullName evidence="3">protein disulfide-isomerase</fullName>
        <ecNumber evidence="3">5.3.4.1</ecNumber>
    </recommendedName>
</protein>
<feature type="chain" id="PRO_5042177822" description="protein disulfide-isomerase" evidence="10">
    <location>
        <begin position="22"/>
        <end position="380"/>
    </location>
</feature>
<dbReference type="GO" id="GO:0003756">
    <property type="term" value="F:protein disulfide isomerase activity"/>
    <property type="evidence" value="ECO:0007669"/>
    <property type="project" value="UniProtKB-EC"/>
</dbReference>
<dbReference type="CDD" id="cd00238">
    <property type="entry name" value="ERp29c"/>
    <property type="match status" value="1"/>
</dbReference>
<evidence type="ECO:0000256" key="10">
    <source>
        <dbReference type="SAM" id="SignalP"/>
    </source>
</evidence>
<dbReference type="Pfam" id="PF00085">
    <property type="entry name" value="Thioredoxin"/>
    <property type="match status" value="2"/>
</dbReference>
<dbReference type="Gene3D" id="1.20.1150.12">
    <property type="entry name" value="Endoplasmic reticulum resident protein 29, C-terminal domain"/>
    <property type="match status" value="1"/>
</dbReference>
<evidence type="ECO:0000256" key="5">
    <source>
        <dbReference type="ARBA" id="ARBA00022737"/>
    </source>
</evidence>
<name>A0AAD5SA83_9FUNG</name>
<keyword evidence="4 10" id="KW-0732">Signal</keyword>
<dbReference type="SUPFAM" id="SSF52833">
    <property type="entry name" value="Thioredoxin-like"/>
    <property type="match status" value="2"/>
</dbReference>
<dbReference type="InterPro" id="IPR036356">
    <property type="entry name" value="ERp29_C_sf"/>
</dbReference>
<comment type="caution">
    <text evidence="12">The sequence shown here is derived from an EMBL/GenBank/DDBJ whole genome shotgun (WGS) entry which is preliminary data.</text>
</comment>
<dbReference type="PROSITE" id="PS00194">
    <property type="entry name" value="THIOREDOXIN_1"/>
    <property type="match status" value="2"/>
</dbReference>
<dbReference type="GO" id="GO:0006457">
    <property type="term" value="P:protein folding"/>
    <property type="evidence" value="ECO:0007669"/>
    <property type="project" value="TreeGrafter"/>
</dbReference>
<dbReference type="EC" id="5.3.4.1" evidence="3"/>
<dbReference type="InterPro" id="IPR011679">
    <property type="entry name" value="ERp29_C"/>
</dbReference>
<dbReference type="PRINTS" id="PR00421">
    <property type="entry name" value="THIOREDOXIN"/>
</dbReference>
<evidence type="ECO:0000313" key="13">
    <source>
        <dbReference type="Proteomes" id="UP001212841"/>
    </source>
</evidence>
<keyword evidence="7" id="KW-0413">Isomerase</keyword>
<evidence type="ECO:0000256" key="1">
    <source>
        <dbReference type="ARBA" id="ARBA00001182"/>
    </source>
</evidence>
<dbReference type="PANTHER" id="PTHR45672">
    <property type="entry name" value="PROTEIN DISULFIDE-ISOMERASE C17H9.14C-RELATED"/>
    <property type="match status" value="1"/>
</dbReference>
<accession>A0AAD5SA83</accession>
<gene>
    <name evidence="12" type="ORF">HK097_009676</name>
</gene>
<evidence type="ECO:0000259" key="11">
    <source>
        <dbReference type="PROSITE" id="PS51352"/>
    </source>
</evidence>
<comment type="similarity">
    <text evidence="2 9">Belongs to the protein disulfide isomerase family.</text>
</comment>
<dbReference type="InterPro" id="IPR036249">
    <property type="entry name" value="Thioredoxin-like_sf"/>
</dbReference>
<reference evidence="12" key="1">
    <citation type="submission" date="2020-05" db="EMBL/GenBank/DDBJ databases">
        <title>Phylogenomic resolution of chytrid fungi.</title>
        <authorList>
            <person name="Stajich J.E."/>
            <person name="Amses K."/>
            <person name="Simmons R."/>
            <person name="Seto K."/>
            <person name="Myers J."/>
            <person name="Bonds A."/>
            <person name="Quandt C.A."/>
            <person name="Barry K."/>
            <person name="Liu P."/>
            <person name="Grigoriev I."/>
            <person name="Longcore J.E."/>
            <person name="James T.Y."/>
        </authorList>
    </citation>
    <scope>NUCLEOTIDE SEQUENCE</scope>
    <source>
        <strain evidence="12">JEL0318</strain>
    </source>
</reference>
<dbReference type="FunFam" id="3.40.30.10:FF:000032">
    <property type="entry name" value="Protein disulfide-isomerase A6 homolog"/>
    <property type="match status" value="2"/>
</dbReference>
<dbReference type="NCBIfam" id="TIGR01126">
    <property type="entry name" value="pdi_dom"/>
    <property type="match status" value="2"/>
</dbReference>
<dbReference type="AlphaFoldDB" id="A0AAD5SA83"/>
<dbReference type="GO" id="GO:0005783">
    <property type="term" value="C:endoplasmic reticulum"/>
    <property type="evidence" value="ECO:0007669"/>
    <property type="project" value="InterPro"/>
</dbReference>
<feature type="domain" description="Thioredoxin" evidence="11">
    <location>
        <begin position="137"/>
        <end position="257"/>
    </location>
</feature>
<comment type="catalytic activity">
    <reaction evidence="1">
        <text>Catalyzes the rearrangement of -S-S- bonds in proteins.</text>
        <dbReference type="EC" id="5.3.4.1"/>
    </reaction>
</comment>
<feature type="domain" description="Thioredoxin" evidence="11">
    <location>
        <begin position="10"/>
        <end position="136"/>
    </location>
</feature>
<dbReference type="InterPro" id="IPR005788">
    <property type="entry name" value="PDI_thioredoxin-like_dom"/>
</dbReference>
<keyword evidence="5" id="KW-0677">Repeat</keyword>
<keyword evidence="13" id="KW-1185">Reference proteome</keyword>
<dbReference type="InterPro" id="IPR013766">
    <property type="entry name" value="Thioredoxin_domain"/>
</dbReference>